<dbReference type="GeneID" id="89932667"/>
<evidence type="ECO:0000256" key="2">
    <source>
        <dbReference type="ARBA" id="ARBA00009533"/>
    </source>
</evidence>
<evidence type="ECO:0000256" key="5">
    <source>
        <dbReference type="ARBA" id="ARBA00023239"/>
    </source>
</evidence>
<dbReference type="Proteomes" id="UP001302812">
    <property type="component" value="Unassembled WGS sequence"/>
</dbReference>
<organism evidence="8 9">
    <name type="scientific">Canariomyces notabilis</name>
    <dbReference type="NCBI Taxonomy" id="2074819"/>
    <lineage>
        <taxon>Eukaryota</taxon>
        <taxon>Fungi</taxon>
        <taxon>Dikarya</taxon>
        <taxon>Ascomycota</taxon>
        <taxon>Pezizomycotina</taxon>
        <taxon>Sordariomycetes</taxon>
        <taxon>Sordariomycetidae</taxon>
        <taxon>Sordariales</taxon>
        <taxon>Chaetomiaceae</taxon>
        <taxon>Canariomyces</taxon>
    </lineage>
</organism>
<dbReference type="AlphaFoldDB" id="A0AAN6TDC9"/>
<evidence type="ECO:0000256" key="4">
    <source>
        <dbReference type="ARBA" id="ARBA00022898"/>
    </source>
</evidence>
<evidence type="ECO:0000256" key="1">
    <source>
        <dbReference type="ARBA" id="ARBA00001933"/>
    </source>
</evidence>
<dbReference type="Gene3D" id="3.90.1150.10">
    <property type="entry name" value="Aspartate Aminotransferase, domain 1"/>
    <property type="match status" value="1"/>
</dbReference>
<dbReference type="RefSeq" id="XP_064669848.1">
    <property type="nucleotide sequence ID" value="XM_064808544.1"/>
</dbReference>
<keyword evidence="9" id="KW-1185">Reference proteome</keyword>
<keyword evidence="3" id="KW-0210">Decarboxylase</keyword>
<dbReference type="InterPro" id="IPR002129">
    <property type="entry name" value="PyrdxlP-dep_de-COase"/>
</dbReference>
<dbReference type="GO" id="GO:0019752">
    <property type="term" value="P:carboxylic acid metabolic process"/>
    <property type="evidence" value="ECO:0007669"/>
    <property type="project" value="InterPro"/>
</dbReference>
<proteinExistence type="inferred from homology"/>
<dbReference type="PANTHER" id="PTHR11999:SF70">
    <property type="entry name" value="MIP05841P"/>
    <property type="match status" value="1"/>
</dbReference>
<dbReference type="InterPro" id="IPR021115">
    <property type="entry name" value="Pyridoxal-P_BS"/>
</dbReference>
<keyword evidence="4 6" id="KW-0663">Pyridoxal phosphate</keyword>
<dbReference type="InterPro" id="IPR015424">
    <property type="entry name" value="PyrdxlP-dep_Trfase"/>
</dbReference>
<comment type="caution">
    <text evidence="8">The sequence shown here is derived from an EMBL/GenBank/DDBJ whole genome shotgun (WGS) entry which is preliminary data.</text>
</comment>
<reference evidence="8" key="2">
    <citation type="submission" date="2023-05" db="EMBL/GenBank/DDBJ databases">
        <authorList>
            <consortium name="Lawrence Berkeley National Laboratory"/>
            <person name="Steindorff A."/>
            <person name="Hensen N."/>
            <person name="Bonometti L."/>
            <person name="Westerberg I."/>
            <person name="Brannstrom I.O."/>
            <person name="Guillou S."/>
            <person name="Cros-Aarteil S."/>
            <person name="Calhoun S."/>
            <person name="Haridas S."/>
            <person name="Kuo A."/>
            <person name="Mondo S."/>
            <person name="Pangilinan J."/>
            <person name="Riley R."/>
            <person name="Labutti K."/>
            <person name="Andreopoulos B."/>
            <person name="Lipzen A."/>
            <person name="Chen C."/>
            <person name="Yanf M."/>
            <person name="Daum C."/>
            <person name="Ng V."/>
            <person name="Clum A."/>
            <person name="Ohm R."/>
            <person name="Martin F."/>
            <person name="Silar P."/>
            <person name="Natvig D."/>
            <person name="Lalanne C."/>
            <person name="Gautier V."/>
            <person name="Ament-Velasquez S.L."/>
            <person name="Kruys A."/>
            <person name="Hutchinson M.I."/>
            <person name="Powell A.J."/>
            <person name="Barry K."/>
            <person name="Miller A.N."/>
            <person name="Grigoriev I.V."/>
            <person name="Debuchy R."/>
            <person name="Gladieux P."/>
            <person name="Thoren M.H."/>
            <person name="Johannesson H."/>
        </authorList>
    </citation>
    <scope>NUCLEOTIDE SEQUENCE</scope>
    <source>
        <strain evidence="8">CBS 508.74</strain>
    </source>
</reference>
<dbReference type="SUPFAM" id="SSF53383">
    <property type="entry name" value="PLP-dependent transferases"/>
    <property type="match status" value="1"/>
</dbReference>
<accession>A0AAN6TDC9</accession>
<evidence type="ECO:0000256" key="7">
    <source>
        <dbReference type="RuleBase" id="RU000382"/>
    </source>
</evidence>
<protein>
    <submittedName>
        <fullName evidence="8">Aromatic-L-amino-acid decarboxylase-like protein</fullName>
    </submittedName>
</protein>
<feature type="modified residue" description="N6-(pyridoxal phosphate)lysine" evidence="6">
    <location>
        <position position="332"/>
    </location>
</feature>
<dbReference type="GO" id="GO:0016831">
    <property type="term" value="F:carboxy-lyase activity"/>
    <property type="evidence" value="ECO:0007669"/>
    <property type="project" value="UniProtKB-KW"/>
</dbReference>
<dbReference type="InterPro" id="IPR015422">
    <property type="entry name" value="PyrdxlP-dep_Trfase_small"/>
</dbReference>
<dbReference type="PROSITE" id="PS00392">
    <property type="entry name" value="DDC_GAD_HDC_YDC"/>
    <property type="match status" value="1"/>
</dbReference>
<gene>
    <name evidence="8" type="ORF">N656DRAFT_118310</name>
</gene>
<dbReference type="Pfam" id="PF00282">
    <property type="entry name" value="Pyridoxal_deC"/>
    <property type="match status" value="1"/>
</dbReference>
<dbReference type="GO" id="GO:0005737">
    <property type="term" value="C:cytoplasm"/>
    <property type="evidence" value="ECO:0007669"/>
    <property type="project" value="TreeGrafter"/>
</dbReference>
<evidence type="ECO:0000313" key="9">
    <source>
        <dbReference type="Proteomes" id="UP001302812"/>
    </source>
</evidence>
<dbReference type="Gene3D" id="3.40.640.10">
    <property type="entry name" value="Type I PLP-dependent aspartate aminotransferase-like (Major domain)"/>
    <property type="match status" value="1"/>
</dbReference>
<comment type="similarity">
    <text evidence="2 7">Belongs to the group II decarboxylase family.</text>
</comment>
<dbReference type="PANTHER" id="PTHR11999">
    <property type="entry name" value="GROUP II PYRIDOXAL-5-PHOSPHATE DECARBOXYLASE"/>
    <property type="match status" value="1"/>
</dbReference>
<evidence type="ECO:0000256" key="3">
    <source>
        <dbReference type="ARBA" id="ARBA00022793"/>
    </source>
</evidence>
<keyword evidence="5 7" id="KW-0456">Lyase</keyword>
<dbReference type="GO" id="GO:0006520">
    <property type="term" value="P:amino acid metabolic process"/>
    <property type="evidence" value="ECO:0007669"/>
    <property type="project" value="InterPro"/>
</dbReference>
<sequence>MDSQEFRAAAATTTDDIVNYFDNLGSRDVVSSVRPGYLRTLLPGEAPQEGEPWEDIHKDIEAKIMPGITHWSHPNFHAFFPCATSYPSILADLYSSALSGACFNWICSPAVTELETIVLDWLAKMLGLPACYLSTGPTRGGGVIQGSASEAVLTAMVAARDKYLRETTKIPIRSSELSDEDAEALAIKRSRMVALATTATHSSARKAALILGVRFKAIPVRAEDGYALTKPVLAAALAECRAKGLEPFFLVATLGTTDTCAVDDFAGISAALEEDPDAALAESESGIAKGEIWVHVDAAYAGAALVCPEVQEATGLAGPLARFHSFDVNMHKWLLVNFDASCLYVRDRDWLVQALSVNQAVYGKKPLVDADGNDVPDYREWQIPLGRRFRSLKIWFVLRSYGVRALQAYIRRTMRLGEEFAGWVKGRPDLFEVLTGPSFALTVFRMAERSQGQSLEERNALTKALYERVNATGKLWLTSTELDGKLAIRLMTAVRTTERAHVKAAFKTLVEVATEVIRE</sequence>
<dbReference type="InterPro" id="IPR010977">
    <property type="entry name" value="Aromatic_deC"/>
</dbReference>
<dbReference type="EMBL" id="MU853343">
    <property type="protein sequence ID" value="KAK4112278.1"/>
    <property type="molecule type" value="Genomic_DNA"/>
</dbReference>
<comment type="cofactor">
    <cofactor evidence="1 6 7">
        <name>pyridoxal 5'-phosphate</name>
        <dbReference type="ChEBI" id="CHEBI:597326"/>
    </cofactor>
</comment>
<dbReference type="PRINTS" id="PR00800">
    <property type="entry name" value="YHDCRBOXLASE"/>
</dbReference>
<reference evidence="8" key="1">
    <citation type="journal article" date="2023" name="Mol. Phylogenet. Evol.">
        <title>Genome-scale phylogeny and comparative genomics of the fungal order Sordariales.</title>
        <authorList>
            <person name="Hensen N."/>
            <person name="Bonometti L."/>
            <person name="Westerberg I."/>
            <person name="Brannstrom I.O."/>
            <person name="Guillou S."/>
            <person name="Cros-Aarteil S."/>
            <person name="Calhoun S."/>
            <person name="Haridas S."/>
            <person name="Kuo A."/>
            <person name="Mondo S."/>
            <person name="Pangilinan J."/>
            <person name="Riley R."/>
            <person name="LaButti K."/>
            <person name="Andreopoulos B."/>
            <person name="Lipzen A."/>
            <person name="Chen C."/>
            <person name="Yan M."/>
            <person name="Daum C."/>
            <person name="Ng V."/>
            <person name="Clum A."/>
            <person name="Steindorff A."/>
            <person name="Ohm R.A."/>
            <person name="Martin F."/>
            <person name="Silar P."/>
            <person name="Natvig D.O."/>
            <person name="Lalanne C."/>
            <person name="Gautier V."/>
            <person name="Ament-Velasquez S.L."/>
            <person name="Kruys A."/>
            <person name="Hutchinson M.I."/>
            <person name="Powell A.J."/>
            <person name="Barry K."/>
            <person name="Miller A.N."/>
            <person name="Grigoriev I.V."/>
            <person name="Debuchy R."/>
            <person name="Gladieux P."/>
            <person name="Hiltunen Thoren M."/>
            <person name="Johannesson H."/>
        </authorList>
    </citation>
    <scope>NUCLEOTIDE SEQUENCE</scope>
    <source>
        <strain evidence="8">CBS 508.74</strain>
    </source>
</reference>
<evidence type="ECO:0000256" key="6">
    <source>
        <dbReference type="PIRSR" id="PIRSR602129-50"/>
    </source>
</evidence>
<evidence type="ECO:0000313" key="8">
    <source>
        <dbReference type="EMBL" id="KAK4112278.1"/>
    </source>
</evidence>
<dbReference type="InterPro" id="IPR015421">
    <property type="entry name" value="PyrdxlP-dep_Trfase_major"/>
</dbReference>
<dbReference type="Gene3D" id="1.20.1340.10">
    <property type="entry name" value="dopa decarboxylase, N-terminal domain"/>
    <property type="match status" value="1"/>
</dbReference>
<name>A0AAN6TDC9_9PEZI</name>
<dbReference type="GO" id="GO:0030170">
    <property type="term" value="F:pyridoxal phosphate binding"/>
    <property type="evidence" value="ECO:0007669"/>
    <property type="project" value="InterPro"/>
</dbReference>